<gene>
    <name evidence="1" type="ORF">SAMN06296008_10164</name>
</gene>
<dbReference type="OrthoDB" id="5956741at2"/>
<evidence type="ECO:0008006" key="3">
    <source>
        <dbReference type="Google" id="ProtNLM"/>
    </source>
</evidence>
<evidence type="ECO:0000313" key="2">
    <source>
        <dbReference type="Proteomes" id="UP000192708"/>
    </source>
</evidence>
<name>A0A1W1Y1S6_9BURK</name>
<evidence type="ECO:0000313" key="1">
    <source>
        <dbReference type="EMBL" id="SMC30139.1"/>
    </source>
</evidence>
<dbReference type="EMBL" id="FWXJ01000001">
    <property type="protein sequence ID" value="SMC30139.1"/>
    <property type="molecule type" value="Genomic_DNA"/>
</dbReference>
<sequence length="148" mass="16894">MKTKQVNAQIDKVKLPFGLFDNVREDTLNFGIGKNFDAKRVPEMLNLNREDVSRLASVSVKSVRYDDAIPEQVRNHLEEISITINMVAKVFNGDPEKTALWFRARNPLLGDVAPRDMIRLGRFERLRKYIIGAMGINDAAKQHISEII</sequence>
<organism evidence="1 2">
    <name type="scientific">Polynucleobacter kasalickyi</name>
    <dbReference type="NCBI Taxonomy" id="1938817"/>
    <lineage>
        <taxon>Bacteria</taxon>
        <taxon>Pseudomonadati</taxon>
        <taxon>Pseudomonadota</taxon>
        <taxon>Betaproteobacteria</taxon>
        <taxon>Burkholderiales</taxon>
        <taxon>Burkholderiaceae</taxon>
        <taxon>Polynucleobacter</taxon>
    </lineage>
</organism>
<keyword evidence="2" id="KW-1185">Reference proteome</keyword>
<dbReference type="AlphaFoldDB" id="A0A1W1Y1S6"/>
<accession>A0A1W1Y1S6</accession>
<proteinExistence type="predicted"/>
<protein>
    <recommendedName>
        <fullName evidence="3">Antitoxin Xre/MbcA/ParS-like toxin-binding domain-containing protein</fullName>
    </recommendedName>
</protein>
<dbReference type="Proteomes" id="UP000192708">
    <property type="component" value="Unassembled WGS sequence"/>
</dbReference>
<reference evidence="1 2" key="1">
    <citation type="submission" date="2017-04" db="EMBL/GenBank/DDBJ databases">
        <authorList>
            <person name="Afonso C.L."/>
            <person name="Miller P.J."/>
            <person name="Scott M.A."/>
            <person name="Spackman E."/>
            <person name="Goraichik I."/>
            <person name="Dimitrov K.M."/>
            <person name="Suarez D.L."/>
            <person name="Swayne D.E."/>
        </authorList>
    </citation>
    <scope>NUCLEOTIDE SEQUENCE [LARGE SCALE GENOMIC DNA]</scope>
    <source>
        <strain evidence="1 2">VK13</strain>
    </source>
</reference>
<dbReference type="RefSeq" id="WP_084281866.1">
    <property type="nucleotide sequence ID" value="NZ_FWXJ01000001.1"/>
</dbReference>